<dbReference type="GO" id="GO:0000175">
    <property type="term" value="F:3'-5'-RNA exonuclease activity"/>
    <property type="evidence" value="ECO:0007669"/>
    <property type="project" value="InterPro"/>
</dbReference>
<dbReference type="GO" id="GO:0071038">
    <property type="term" value="P:TRAMP-dependent tRNA surveillance pathway"/>
    <property type="evidence" value="ECO:0007669"/>
    <property type="project" value="TreeGrafter"/>
</dbReference>
<dbReference type="Proteomes" id="UP000747110">
    <property type="component" value="Unassembled WGS sequence"/>
</dbReference>
<feature type="transmembrane region" description="Helical" evidence="2">
    <location>
        <begin position="29"/>
        <end position="50"/>
    </location>
</feature>
<dbReference type="EMBL" id="BNCP01000010">
    <property type="protein sequence ID" value="GIL77186.1"/>
    <property type="molecule type" value="Genomic_DNA"/>
</dbReference>
<organism evidence="4 6">
    <name type="scientific">Volvox reticuliferus</name>
    <dbReference type="NCBI Taxonomy" id="1737510"/>
    <lineage>
        <taxon>Eukaryota</taxon>
        <taxon>Viridiplantae</taxon>
        <taxon>Chlorophyta</taxon>
        <taxon>core chlorophytes</taxon>
        <taxon>Chlorophyceae</taxon>
        <taxon>CS clade</taxon>
        <taxon>Chlamydomonadales</taxon>
        <taxon>Volvocaceae</taxon>
        <taxon>Volvox</taxon>
    </lineage>
</organism>
<proteinExistence type="predicted"/>
<keyword evidence="2" id="KW-0472">Membrane</keyword>
<dbReference type="InterPro" id="IPR036397">
    <property type="entry name" value="RNaseH_sf"/>
</dbReference>
<accession>A0A8J4CBY3</accession>
<keyword evidence="2" id="KW-0812">Transmembrane</keyword>
<dbReference type="GO" id="GO:0003727">
    <property type="term" value="F:single-stranded RNA binding"/>
    <property type="evidence" value="ECO:0007669"/>
    <property type="project" value="TreeGrafter"/>
</dbReference>
<dbReference type="AlphaFoldDB" id="A0A8J4CBY3"/>
<dbReference type="SUPFAM" id="SSF47819">
    <property type="entry name" value="HRDC-like"/>
    <property type="match status" value="1"/>
</dbReference>
<dbReference type="GO" id="GO:0071037">
    <property type="term" value="P:nuclear polyadenylation-dependent snRNA catabolic process"/>
    <property type="evidence" value="ECO:0007669"/>
    <property type="project" value="TreeGrafter"/>
</dbReference>
<dbReference type="GO" id="GO:0071035">
    <property type="term" value="P:nuclear polyadenylation-dependent rRNA catabolic process"/>
    <property type="evidence" value="ECO:0007669"/>
    <property type="project" value="TreeGrafter"/>
</dbReference>
<evidence type="ECO:0000259" key="3">
    <source>
        <dbReference type="SMART" id="SM00474"/>
    </source>
</evidence>
<sequence>MMSSCATYRFPLFTCHTEPQHGSSKSRTAVLAGISAAVAATAATAVALLLEMRRRRRHVGPQMRFRSVFADTTDQPFPHQPPQPDDYDDDNITEGGGSASGDSSARCPTLQAAAMAVRTAAVADATCVASGIAAATDPTAAAPTTEGFGFSKRGASRQVRAAGLSTAPQGPLVHPYLARIQRLMGAMECLVLRRSPPPLPLPPPAGGAAVADKTHWSLPGFQIHWISNPKQLYSLGQRLRLERQVGLDTESSPLLSYHGLVCLIQLSVWDGGGDGGRNGASSNNSNGSSSGSGSEDGTVWLVDALALHDHVGPALGALMSDPRVIKVIHGGGNDVVWLQRDFRMYPVNVFDTEKASQVLGYESRALSSLLRRHVGLDMVAEKAAGQRADWRRRPLPPGLLRYAAADVAYLPYLADVLRRELAALEPERDPTPSPSNLASRKESRYVSAPLVMTQCQPLQTPLHGPPPPTPAAPLLPVFMQMEPHTAQQPDQQQETQCQQRQQDLAEGGGEAAGGGSRASATVKPTLTALGHAVIRSHQLSLTLYRKPLSDAQAAGAGNVAAVPAGTATAAAAAVMRKFFSTSPPVASGVAAAASGAAGRAVTMAEATDSVLAVCRWRDATARRLDIGPQLLLPDMAVAALVAARPPPADGRALLRLVSEQIAIANQALQAEPYAARYEICTALRSQADALSKLLAAAVAGRLPAAAAAATAAAGADGAVVGRPSRRDPGTAQEQRSWLIEKFSAKTQVYQNCRMLSREGQLLCFCDTRKLNWYLGKGLAVQVCEDPPTIQLLFEHQNTDQQTGADDFYTQSKANRCVGCGCSSHYLRYRVLPACYRRPMPAALKSHRSHDVVLLCIDCHERAQKAAEQLKRQVALDYGIPLLPPRTPLQLQHGAAGWVDRGTAAAVVVGAPAGGGGSGGDNGGVDVVCSDDVDAEGDGYGDGSGSGAGTAVDGLPGGIHPSAARRAALALQKSGAKMPLERTRRLEAIIKAALGRDPAAEDPGLRAGDLEAALLAGLGRRGRNKYFRAKQQQQDGQLEGGQAAAVAAAMVARPCDNGSDGADSHVEDRSQDPSCTLADCITTANQSATTATAGVEGNSRAFDRWLDSGHLWHGERVVKLAMQRGGEEELLQLVKRFRAAFVAAVRPQYLPPAWEVDHAAFRDFGTYSVYSRYRNRGSELHGQPGDEAGEGESTAAAGDGRRAGAGRTC</sequence>
<dbReference type="GO" id="GO:0000176">
    <property type="term" value="C:nuclear exosome (RNase complex)"/>
    <property type="evidence" value="ECO:0007669"/>
    <property type="project" value="TreeGrafter"/>
</dbReference>
<evidence type="ECO:0000256" key="1">
    <source>
        <dbReference type="SAM" id="MobiDB-lite"/>
    </source>
</evidence>
<reference evidence="4" key="1">
    <citation type="journal article" date="2021" name="Proc. Natl. Acad. Sci. U.S.A.">
        <title>Three genomes in the algal genus Volvox reveal the fate of a haploid sex-determining region after a transition to homothallism.</title>
        <authorList>
            <person name="Yamamoto K."/>
            <person name="Hamaji T."/>
            <person name="Kawai-Toyooka H."/>
            <person name="Matsuzaki R."/>
            <person name="Takahashi F."/>
            <person name="Nishimura Y."/>
            <person name="Kawachi M."/>
            <person name="Noguchi H."/>
            <person name="Minakuchi Y."/>
            <person name="Umen J.G."/>
            <person name="Toyoda A."/>
            <person name="Nozaki H."/>
        </authorList>
    </citation>
    <scope>NUCLEOTIDE SEQUENCE</scope>
    <source>
        <strain evidence="5">NIES-3785</strain>
        <strain evidence="4">NIES-3786</strain>
    </source>
</reference>
<dbReference type="SMART" id="SM00474">
    <property type="entry name" value="35EXOc"/>
    <property type="match status" value="1"/>
</dbReference>
<dbReference type="Pfam" id="PF01612">
    <property type="entry name" value="DNA_pol_A_exo1"/>
    <property type="match status" value="1"/>
</dbReference>
<feature type="compositionally biased region" description="Low complexity" evidence="1">
    <location>
        <begin position="487"/>
        <end position="502"/>
    </location>
</feature>
<dbReference type="Proteomes" id="UP000722791">
    <property type="component" value="Unassembled WGS sequence"/>
</dbReference>
<feature type="region of interest" description="Disordered" evidence="1">
    <location>
        <begin position="67"/>
        <end position="105"/>
    </location>
</feature>
<dbReference type="GO" id="GO:0000166">
    <property type="term" value="F:nucleotide binding"/>
    <property type="evidence" value="ECO:0007669"/>
    <property type="project" value="InterPro"/>
</dbReference>
<dbReference type="EMBL" id="BNCQ01000004">
    <property type="protein sequence ID" value="GIL97496.1"/>
    <property type="molecule type" value="Genomic_DNA"/>
</dbReference>
<feature type="compositionally biased region" description="Gly residues" evidence="1">
    <location>
        <begin position="506"/>
        <end position="516"/>
    </location>
</feature>
<dbReference type="GO" id="GO:0000467">
    <property type="term" value="P:exonucleolytic trimming to generate mature 3'-end of 5.8S rRNA from tricistronic rRNA transcript (SSU-rRNA, 5.8S rRNA, LSU-rRNA)"/>
    <property type="evidence" value="ECO:0007669"/>
    <property type="project" value="InterPro"/>
</dbReference>
<evidence type="ECO:0000256" key="2">
    <source>
        <dbReference type="SAM" id="Phobius"/>
    </source>
</evidence>
<dbReference type="GO" id="GO:0071040">
    <property type="term" value="P:nuclear polyadenylation-dependent antisense transcript catabolic process"/>
    <property type="evidence" value="ECO:0007669"/>
    <property type="project" value="TreeGrafter"/>
</dbReference>
<dbReference type="GO" id="GO:0071039">
    <property type="term" value="P:nuclear polyadenylation-dependent CUT catabolic process"/>
    <property type="evidence" value="ECO:0007669"/>
    <property type="project" value="TreeGrafter"/>
</dbReference>
<protein>
    <recommendedName>
        <fullName evidence="3">3'-5' exonuclease domain-containing protein</fullName>
    </recommendedName>
</protein>
<feature type="compositionally biased region" description="Low complexity" evidence="1">
    <location>
        <begin position="279"/>
        <end position="294"/>
    </location>
</feature>
<dbReference type="PANTHER" id="PTHR12124">
    <property type="entry name" value="POLYMYOSITIS/SCLERODERMA AUTOANTIGEN-RELATED"/>
    <property type="match status" value="1"/>
</dbReference>
<dbReference type="Gene3D" id="1.10.150.80">
    <property type="entry name" value="HRDC domain"/>
    <property type="match status" value="1"/>
</dbReference>
<evidence type="ECO:0000313" key="6">
    <source>
        <dbReference type="Proteomes" id="UP000747110"/>
    </source>
</evidence>
<dbReference type="GO" id="GO:0071036">
    <property type="term" value="P:nuclear polyadenylation-dependent snoRNA catabolic process"/>
    <property type="evidence" value="ECO:0007669"/>
    <property type="project" value="TreeGrafter"/>
</dbReference>
<dbReference type="Gene3D" id="3.30.420.10">
    <property type="entry name" value="Ribonuclease H-like superfamily/Ribonuclease H"/>
    <property type="match status" value="1"/>
</dbReference>
<dbReference type="GO" id="GO:0005730">
    <property type="term" value="C:nucleolus"/>
    <property type="evidence" value="ECO:0007669"/>
    <property type="project" value="TreeGrafter"/>
</dbReference>
<feature type="region of interest" description="Disordered" evidence="1">
    <location>
        <begin position="483"/>
        <end position="519"/>
    </location>
</feature>
<dbReference type="GO" id="GO:0071051">
    <property type="term" value="P:poly(A)-dependent snoRNA 3'-end processing"/>
    <property type="evidence" value="ECO:0007669"/>
    <property type="project" value="TreeGrafter"/>
</dbReference>
<dbReference type="SUPFAM" id="SSF53098">
    <property type="entry name" value="Ribonuclease H-like"/>
    <property type="match status" value="1"/>
</dbReference>
<evidence type="ECO:0000313" key="4">
    <source>
        <dbReference type="EMBL" id="GIL77186.1"/>
    </source>
</evidence>
<dbReference type="InterPro" id="IPR012337">
    <property type="entry name" value="RNaseH-like_sf"/>
</dbReference>
<comment type="caution">
    <text evidence="4">The sequence shown here is derived from an EMBL/GenBank/DDBJ whole genome shotgun (WGS) entry which is preliminary data.</text>
</comment>
<gene>
    <name evidence="4" type="ORF">Vretifemale_6587</name>
    <name evidence="5" type="ORF">Vretimale_3160</name>
</gene>
<dbReference type="PANTHER" id="PTHR12124:SF47">
    <property type="entry name" value="EXOSOME COMPONENT 10"/>
    <property type="match status" value="1"/>
</dbReference>
<feature type="region of interest" description="Disordered" evidence="1">
    <location>
        <begin position="1177"/>
        <end position="1208"/>
    </location>
</feature>
<keyword evidence="6" id="KW-1185">Reference proteome</keyword>
<feature type="domain" description="3'-5' exonuclease" evidence="3">
    <location>
        <begin position="223"/>
        <end position="422"/>
    </location>
</feature>
<dbReference type="InterPro" id="IPR010997">
    <property type="entry name" value="HRDC-like_sf"/>
</dbReference>
<dbReference type="InterPro" id="IPR044876">
    <property type="entry name" value="HRDC_dom_sf"/>
</dbReference>
<feature type="region of interest" description="Disordered" evidence="1">
    <location>
        <begin position="275"/>
        <end position="294"/>
    </location>
</feature>
<name>A0A8J4CBY3_9CHLO</name>
<dbReference type="InterPro" id="IPR045092">
    <property type="entry name" value="Rrp6-like"/>
</dbReference>
<dbReference type="GO" id="GO:0071044">
    <property type="term" value="P:histone mRNA catabolic process"/>
    <property type="evidence" value="ECO:0007669"/>
    <property type="project" value="TreeGrafter"/>
</dbReference>
<dbReference type="OrthoDB" id="2250022at2759"/>
<dbReference type="InterPro" id="IPR002562">
    <property type="entry name" value="3'-5'_exonuclease_dom"/>
</dbReference>
<keyword evidence="2" id="KW-1133">Transmembrane helix</keyword>
<evidence type="ECO:0000313" key="5">
    <source>
        <dbReference type="EMBL" id="GIL97496.1"/>
    </source>
</evidence>